<organism evidence="5 6">
    <name type="scientific">Lactobacillus taiwanensis</name>
    <dbReference type="NCBI Taxonomy" id="508451"/>
    <lineage>
        <taxon>Bacteria</taxon>
        <taxon>Bacillati</taxon>
        <taxon>Bacillota</taxon>
        <taxon>Bacilli</taxon>
        <taxon>Lactobacillales</taxon>
        <taxon>Lactobacillaceae</taxon>
        <taxon>Lactobacillus</taxon>
    </lineage>
</organism>
<reference evidence="4 7" key="2">
    <citation type="submission" date="2017-05" db="EMBL/GenBank/DDBJ databases">
        <authorList>
            <person name="Lin X.B."/>
            <person name="Stothard P."/>
            <person name="Tasseva G."/>
            <person name="Walter J."/>
        </authorList>
    </citation>
    <scope>NUCLEOTIDE SEQUENCE [LARGE SCALE GENOMIC DNA]</scope>
    <source>
        <strain evidence="4 7">609u</strain>
    </source>
</reference>
<dbReference type="AlphaFoldDB" id="A0A256LI99"/>
<dbReference type="Proteomes" id="UP000215828">
    <property type="component" value="Unassembled WGS sequence"/>
</dbReference>
<accession>A0A256LI99</accession>
<comment type="caution">
    <text evidence="5">The sequence shown here is derived from an EMBL/GenBank/DDBJ whole genome shotgun (WGS) entry which is preliminary data.</text>
</comment>
<evidence type="ECO:0000259" key="3">
    <source>
        <dbReference type="Pfam" id="PF26079"/>
    </source>
</evidence>
<keyword evidence="7" id="KW-1185">Reference proteome</keyword>
<dbReference type="InterPro" id="IPR052399">
    <property type="entry name" value="Phage_Baseplate_Assmbl_Protein"/>
</dbReference>
<dbReference type="PANTHER" id="PTHR37829:SF3">
    <property type="entry name" value="PROTEIN JAYE-RELATED"/>
    <property type="match status" value="1"/>
</dbReference>
<dbReference type="RefSeq" id="WP_015988930.1">
    <property type="nucleotide sequence ID" value="NZ_NGNV01000011.1"/>
</dbReference>
<evidence type="ECO:0000313" key="6">
    <source>
        <dbReference type="Proteomes" id="UP000215828"/>
    </source>
</evidence>
<dbReference type="EMBL" id="NGNX01000011">
    <property type="protein sequence ID" value="OYR92192.1"/>
    <property type="molecule type" value="Genomic_DNA"/>
</dbReference>
<evidence type="ECO:0000313" key="7">
    <source>
        <dbReference type="Proteomes" id="UP000216316"/>
    </source>
</evidence>
<dbReference type="PANTHER" id="PTHR37829">
    <property type="entry name" value="PHAGE-LIKE ELEMENT PBSX PROTEIN XKDT"/>
    <property type="match status" value="1"/>
</dbReference>
<comment type="similarity">
    <text evidence="1">Belongs to the Mu gp47/PBSX XkdT family.</text>
</comment>
<reference evidence="5 6" key="1">
    <citation type="submission" date="2017-04" db="EMBL/GenBank/DDBJ databases">
        <authorList>
            <person name="Afonso C.L."/>
            <person name="Miller P.J."/>
            <person name="Scott M.A."/>
            <person name="Spackman E."/>
            <person name="Goraichik I."/>
            <person name="Dimitrov K.M."/>
            <person name="Suarez D.L."/>
            <person name="Swayne D.E."/>
        </authorList>
    </citation>
    <scope>NUCLEOTIDE SEQUENCE [LARGE SCALE GENOMIC DNA]</scope>
    <source>
        <strain evidence="5 6">609q</strain>
    </source>
</reference>
<dbReference type="EMBL" id="NGNV01000011">
    <property type="protein sequence ID" value="OYR88452.1"/>
    <property type="molecule type" value="Genomic_DNA"/>
</dbReference>
<feature type="domain" description="Baseplate J-like C-terminal" evidence="3">
    <location>
        <begin position="280"/>
        <end position="381"/>
    </location>
</feature>
<gene>
    <name evidence="4" type="ORF">CBF53_04020</name>
    <name evidence="5" type="ORF">CBF70_04020</name>
</gene>
<evidence type="ECO:0000313" key="5">
    <source>
        <dbReference type="EMBL" id="OYR92192.1"/>
    </source>
</evidence>
<dbReference type="Proteomes" id="UP000216316">
    <property type="component" value="Unassembled WGS sequence"/>
</dbReference>
<protein>
    <submittedName>
        <fullName evidence="5">Uncharacterized protein</fullName>
    </submittedName>
</protein>
<evidence type="ECO:0000259" key="2">
    <source>
        <dbReference type="Pfam" id="PF26078"/>
    </source>
</evidence>
<dbReference type="InterPro" id="IPR058531">
    <property type="entry name" value="Baseplate_J_M"/>
</dbReference>
<sequence>MSPNELITEFQNKDYDYFLRKMLDAVPDNIDKREGSIIYDALAPAALVMGQQSLDMANVIKETYIKTASGNFLDYRAVEHGTSRYPATQTEAKAKVLNDKKEPLDNIQIGDKFASIGDSPIFYAVTKINADLTVELTAEVKGSSANSYIGQILPVTPNDLLSWAEITEITAPARDVESDDHLRARLLSSQSWIAYGGNVADYLDMTGKIDEVGAAQIYPTWNGGGTVKVVILNNNLMPASASLVQKVKNVLDPEDKQAEGYGLAPIDHAVTVTAPEKLIVNVDISVKLDDTKVTRYVKDSITKAVEGYFQSLREDWADINQKLGRGYQETIYRSKILSQVMLTEGVVNAKLPSLNGRDADIDLVFTNSKSQLPVVGTVTINEQ</sequence>
<evidence type="ECO:0000313" key="4">
    <source>
        <dbReference type="EMBL" id="OYR88452.1"/>
    </source>
</evidence>
<feature type="domain" description="Baseplate J-like central" evidence="2">
    <location>
        <begin position="194"/>
        <end position="274"/>
    </location>
</feature>
<dbReference type="Pfam" id="PF26079">
    <property type="entry name" value="Baseplate_J_C"/>
    <property type="match status" value="1"/>
</dbReference>
<proteinExistence type="inferred from homology"/>
<evidence type="ECO:0000256" key="1">
    <source>
        <dbReference type="ARBA" id="ARBA00038087"/>
    </source>
</evidence>
<name>A0A256LI99_9LACO</name>
<dbReference type="Pfam" id="PF26078">
    <property type="entry name" value="Baseplate_J_M"/>
    <property type="match status" value="1"/>
</dbReference>
<dbReference type="InterPro" id="IPR058530">
    <property type="entry name" value="Baseplate_J-like_C"/>
</dbReference>
<reference evidence="6 7" key="3">
    <citation type="submission" date="2017-09" db="EMBL/GenBank/DDBJ databases">
        <title>Tripartite evolution among Lactobacillus johnsonii, Lactobacillus taiwanensis, Lactobacillus reuteri and their rodent host.</title>
        <authorList>
            <person name="Wang T."/>
            <person name="Knowles S."/>
            <person name="Cheng C."/>
        </authorList>
    </citation>
    <scope>NUCLEOTIDE SEQUENCE [LARGE SCALE GENOMIC DNA]</scope>
    <source>
        <strain evidence="5 6">609q</strain>
        <strain evidence="4 7">609u</strain>
    </source>
</reference>